<feature type="domain" description="Cyclin-like" evidence="6">
    <location>
        <begin position="357"/>
        <end position="457"/>
    </location>
</feature>
<dbReference type="EMBL" id="LFJN01000005">
    <property type="protein sequence ID" value="KPI43241.1"/>
    <property type="molecule type" value="Genomic_DNA"/>
</dbReference>
<feature type="compositionally biased region" description="Polar residues" evidence="5">
    <location>
        <begin position="638"/>
        <end position="660"/>
    </location>
</feature>
<dbReference type="GO" id="GO:0016301">
    <property type="term" value="F:kinase activity"/>
    <property type="evidence" value="ECO:0007669"/>
    <property type="project" value="UniProtKB-KW"/>
</dbReference>
<dbReference type="SMART" id="SM00385">
    <property type="entry name" value="CYCLIN"/>
    <property type="match status" value="1"/>
</dbReference>
<keyword evidence="7" id="KW-0418">Kinase</keyword>
<name>A0A0N0NPW8_9EURO</name>
<evidence type="ECO:0000256" key="1">
    <source>
        <dbReference type="ARBA" id="ARBA00008638"/>
    </source>
</evidence>
<feature type="region of interest" description="Disordered" evidence="5">
    <location>
        <begin position="289"/>
        <end position="313"/>
    </location>
</feature>
<feature type="compositionally biased region" description="Polar residues" evidence="5">
    <location>
        <begin position="297"/>
        <end position="313"/>
    </location>
</feature>
<dbReference type="PANTHER" id="PTHR10026">
    <property type="entry name" value="CYCLIN"/>
    <property type="match status" value="1"/>
</dbReference>
<feature type="compositionally biased region" description="Low complexity" evidence="5">
    <location>
        <begin position="675"/>
        <end position="688"/>
    </location>
</feature>
<dbReference type="SUPFAM" id="SSF47954">
    <property type="entry name" value="Cyclin-like"/>
    <property type="match status" value="2"/>
</dbReference>
<feature type="compositionally biased region" description="Basic and acidic residues" evidence="5">
    <location>
        <begin position="173"/>
        <end position="195"/>
    </location>
</feature>
<accession>A0A0N0NPW8</accession>
<gene>
    <name evidence="7" type="ORF">AB675_7073</name>
</gene>
<evidence type="ECO:0000256" key="2">
    <source>
        <dbReference type="ARBA" id="ARBA00014912"/>
    </source>
</evidence>
<dbReference type="GO" id="GO:0006357">
    <property type="term" value="P:regulation of transcription by RNA polymerase II"/>
    <property type="evidence" value="ECO:0007669"/>
    <property type="project" value="InterPro"/>
</dbReference>
<sequence>MASNKISELLKDLDSISMYATSDEYHPVDNFQITPDRRPTMPSPPAYRFPVAKPPQSPVWRTDYDHRSLIHSPSHLAFQPYTDANGNPIQVLPPYNRRDQYYTDPGRRQQLLPSETSRPSDRVRNLVRDPSFGVPDQQQFSNQQHYPQNNQSITGTEKKDRNKKTKQKRKDKRQQEQQRRQREKSQSLVSDDNHHYPLPQASGFNSAANEDVNAIEISATRNRLRNRLPEPEPAFDDQTSTHFFPPPSPAAEFDHPYSRQSQSLPYLPHPSSPAFVLPGLAFHQQHMPATNGAGPVTPTSPAVPNNPTSSISNRARRLPNHVQVADAYIFQQNIDARLESIGVTHAREDALRLAGVQWLDQVRRALKLPVRTFDTACIYYHKFRLVHGDNEYAYVDAAAAALFAACKIEDTLKKSREILCAAHNLKAPSRAEQLSPDDPAFDASARTILGHERLMLEASGFDFRSRHPQNLLIKMLKQAGHGPDTLGSKMSFKISLDLYRTMAPLKQGTAAMAAACLELAERICDKMNGSSTRKSEEEMEEAYHAWGVSRAMVMETLLDLLDIYTSYRTSTSLGPTVPLDTFLQIRIPLNEEGARRKLPRFTEYIEPRSTNNNSQSNDRTNATGSKPPSGPRNAHGHNMQNGTTNGGPATSRTSSKNTSPQDKDSSSPGTGGSGSTAATGIASATPGGVVRPRASVRGRDGTVRFMLNPEREREERGVIAEYGEAELQR</sequence>
<feature type="compositionally biased region" description="Pro residues" evidence="5">
    <location>
        <begin position="41"/>
        <end position="57"/>
    </location>
</feature>
<keyword evidence="8" id="KW-1185">Reference proteome</keyword>
<reference evidence="7 8" key="1">
    <citation type="submission" date="2015-06" db="EMBL/GenBank/DDBJ databases">
        <title>Draft genome of the ant-associated black yeast Phialophora attae CBS 131958.</title>
        <authorList>
            <person name="Moreno L.F."/>
            <person name="Stielow B.J."/>
            <person name="de Hoog S."/>
            <person name="Vicente V.A."/>
            <person name="Weiss V.A."/>
            <person name="de Vries M."/>
            <person name="Cruz L.M."/>
            <person name="Souza E.M."/>
        </authorList>
    </citation>
    <scope>NUCLEOTIDE SEQUENCE [LARGE SCALE GENOMIC DNA]</scope>
    <source>
        <strain evidence="7 8">CBS 131958</strain>
    </source>
</reference>
<dbReference type="GO" id="GO:0016538">
    <property type="term" value="F:cyclin-dependent protein serine/threonine kinase regulator activity"/>
    <property type="evidence" value="ECO:0007669"/>
    <property type="project" value="InterPro"/>
</dbReference>
<keyword evidence="7" id="KW-0808">Transferase</keyword>
<protein>
    <recommendedName>
        <fullName evidence="2">RNA polymerase II holoenzyme cyclin-like subunit</fullName>
    </recommendedName>
</protein>
<evidence type="ECO:0000256" key="5">
    <source>
        <dbReference type="SAM" id="MobiDB-lite"/>
    </source>
</evidence>
<evidence type="ECO:0000259" key="6">
    <source>
        <dbReference type="SMART" id="SM00385"/>
    </source>
</evidence>
<feature type="compositionally biased region" description="Basic and acidic residues" evidence="5">
    <location>
        <begin position="118"/>
        <end position="127"/>
    </location>
</feature>
<proteinExistence type="inferred from homology"/>
<evidence type="ECO:0000256" key="3">
    <source>
        <dbReference type="ARBA" id="ARBA00025278"/>
    </source>
</evidence>
<dbReference type="GeneID" id="28739293"/>
<keyword evidence="4" id="KW-0195">Cyclin</keyword>
<dbReference type="AlphaFoldDB" id="A0A0N0NPW8"/>
<dbReference type="STRING" id="1664694.A0A0N0NPW8"/>
<feature type="compositionally biased region" description="Basic and acidic residues" evidence="5">
    <location>
        <begin position="96"/>
        <end position="107"/>
    </location>
</feature>
<dbReference type="Gene3D" id="1.10.472.10">
    <property type="entry name" value="Cyclin-like"/>
    <property type="match status" value="2"/>
</dbReference>
<dbReference type="InterPro" id="IPR013763">
    <property type="entry name" value="Cyclin-like_dom"/>
</dbReference>
<dbReference type="InterPro" id="IPR036915">
    <property type="entry name" value="Cyclin-like_sf"/>
</dbReference>
<feature type="region of interest" description="Disordered" evidence="5">
    <location>
        <begin position="598"/>
        <end position="715"/>
    </location>
</feature>
<feature type="region of interest" description="Disordered" evidence="5">
    <location>
        <begin position="79"/>
        <end position="209"/>
    </location>
</feature>
<dbReference type="CDD" id="cd20546">
    <property type="entry name" value="CYCLIN_SpCG1C_ScCTK2-like_rpt2"/>
    <property type="match status" value="1"/>
</dbReference>
<organism evidence="7 8">
    <name type="scientific">Cyphellophora attinorum</name>
    <dbReference type="NCBI Taxonomy" id="1664694"/>
    <lineage>
        <taxon>Eukaryota</taxon>
        <taxon>Fungi</taxon>
        <taxon>Dikarya</taxon>
        <taxon>Ascomycota</taxon>
        <taxon>Pezizomycotina</taxon>
        <taxon>Eurotiomycetes</taxon>
        <taxon>Chaetothyriomycetidae</taxon>
        <taxon>Chaetothyriales</taxon>
        <taxon>Cyphellophoraceae</taxon>
        <taxon>Cyphellophora</taxon>
    </lineage>
</organism>
<comment type="caution">
    <text evidence="7">The sequence shown here is derived from an EMBL/GenBank/DDBJ whole genome shotgun (WGS) entry which is preliminary data.</text>
</comment>
<evidence type="ECO:0000313" key="8">
    <source>
        <dbReference type="Proteomes" id="UP000038010"/>
    </source>
</evidence>
<feature type="compositionally biased region" description="Basic residues" evidence="5">
    <location>
        <begin position="161"/>
        <end position="172"/>
    </location>
</feature>
<dbReference type="VEuPathDB" id="FungiDB:AB675_7073"/>
<comment type="similarity">
    <text evidence="1">Belongs to the cyclin family. Cyclin C subfamily.</text>
</comment>
<feature type="compositionally biased region" description="Polar residues" evidence="5">
    <location>
        <begin position="608"/>
        <end position="626"/>
    </location>
</feature>
<dbReference type="OrthoDB" id="4951845at2759"/>
<dbReference type="InterPro" id="IPR006671">
    <property type="entry name" value="Cyclin_N"/>
</dbReference>
<evidence type="ECO:0000313" key="7">
    <source>
        <dbReference type="EMBL" id="KPI43241.1"/>
    </source>
</evidence>
<dbReference type="RefSeq" id="XP_018003204.1">
    <property type="nucleotide sequence ID" value="XM_018147413.1"/>
</dbReference>
<evidence type="ECO:0000256" key="4">
    <source>
        <dbReference type="RuleBase" id="RU000383"/>
    </source>
</evidence>
<comment type="function">
    <text evidence="3">Component of the SRB8-11 complex. The SRB8-11 complex is a regulatory module of the Mediator complex which is itself involved in regulation of basal and activated RNA polymerase II-dependent transcription. The SRB8-11 complex may be involved in the transcriptional repression of a subset of genes regulated by Mediator. It may inhibit the association of the Mediator complex with RNA polymerase II to form the holoenzyme complex. The SRB8-11 complex phosphorylates the C-terminal domain (CTD) of the largest subunit of RNA polymerase II.</text>
</comment>
<dbReference type="Proteomes" id="UP000038010">
    <property type="component" value="Unassembled WGS sequence"/>
</dbReference>
<dbReference type="Pfam" id="PF00134">
    <property type="entry name" value="Cyclin_N"/>
    <property type="match status" value="1"/>
</dbReference>
<feature type="region of interest" description="Disordered" evidence="5">
    <location>
        <begin position="223"/>
        <end position="247"/>
    </location>
</feature>
<feature type="compositionally biased region" description="Polar residues" evidence="5">
    <location>
        <begin position="136"/>
        <end position="155"/>
    </location>
</feature>
<dbReference type="InterPro" id="IPR043198">
    <property type="entry name" value="Cyclin/Ssn8"/>
</dbReference>
<feature type="region of interest" description="Disordered" evidence="5">
    <location>
        <begin position="34"/>
        <end position="58"/>
    </location>
</feature>